<dbReference type="InterPro" id="IPR013087">
    <property type="entry name" value="Znf_C2H2_type"/>
</dbReference>
<dbReference type="FunFam" id="3.30.420.10:FF:000089">
    <property type="entry name" value="Ribonuclease H"/>
    <property type="match status" value="1"/>
</dbReference>
<dbReference type="GO" id="GO:0000287">
    <property type="term" value="F:magnesium ion binding"/>
    <property type="evidence" value="ECO:0007669"/>
    <property type="project" value="UniProtKB-UniRule"/>
</dbReference>
<dbReference type="PROSITE" id="PS50157">
    <property type="entry name" value="ZINC_FINGER_C2H2_2"/>
    <property type="match status" value="1"/>
</dbReference>
<dbReference type="InterPro" id="IPR022892">
    <property type="entry name" value="RNaseHI"/>
</dbReference>
<dbReference type="PANTHER" id="PTHR10642">
    <property type="entry name" value="RIBONUCLEASE H1"/>
    <property type="match status" value="1"/>
</dbReference>
<comment type="cofactor">
    <cofactor evidence="11">
        <name>Mg(2+)</name>
        <dbReference type="ChEBI" id="CHEBI:18420"/>
    </cofactor>
    <text evidence="11">Binds 1 Mg(2+) ion per subunit. May bind a second metal ion at a regulatory site, or after substrate binding.</text>
</comment>
<dbReference type="GO" id="GO:0005737">
    <property type="term" value="C:cytoplasm"/>
    <property type="evidence" value="ECO:0007669"/>
    <property type="project" value="UniProtKB-SubCell"/>
</dbReference>
<reference evidence="16 17" key="1">
    <citation type="submission" date="2018-09" db="EMBL/GenBank/DDBJ databases">
        <title>Whole genome based analysis of evolution and adaptive divergence in Indian and Brazilian strains of Azospirillum brasilense.</title>
        <authorList>
            <person name="Singh C."/>
            <person name="Tripathi A.K."/>
        </authorList>
    </citation>
    <scope>NUCLEOTIDE SEQUENCE [LARGE SCALE GENOMIC DNA]</scope>
    <source>
        <strain evidence="16 17">MTCC4035</strain>
        <plasmid evidence="16 17">p7</plasmid>
    </source>
</reference>
<keyword evidence="9 11" id="KW-0378">Hydrolase</keyword>
<evidence type="ECO:0000313" key="17">
    <source>
        <dbReference type="Proteomes" id="UP000298595"/>
    </source>
</evidence>
<dbReference type="KEGG" id="aare:D3093_35075"/>
<comment type="function">
    <text evidence="2 11">Endonuclease that specifically degrades the RNA of RNA-DNA hybrids.</text>
</comment>
<evidence type="ECO:0000256" key="10">
    <source>
        <dbReference type="ARBA" id="ARBA00022842"/>
    </source>
</evidence>
<dbReference type="PROSITE" id="PS50879">
    <property type="entry name" value="RNASE_H_1"/>
    <property type="match status" value="1"/>
</dbReference>
<dbReference type="PROSITE" id="PS00028">
    <property type="entry name" value="ZINC_FINGER_C2H2_1"/>
    <property type="match status" value="1"/>
</dbReference>
<dbReference type="Gene3D" id="3.30.420.10">
    <property type="entry name" value="Ribonuclease H-like superfamily/Ribonuclease H"/>
    <property type="match status" value="1"/>
</dbReference>
<evidence type="ECO:0000256" key="12">
    <source>
        <dbReference type="PROSITE-ProRule" id="PRU00042"/>
    </source>
</evidence>
<dbReference type="RefSeq" id="WP_137119164.1">
    <property type="nucleotide sequence ID" value="NZ_CP032328.1"/>
</dbReference>
<evidence type="ECO:0000259" key="14">
    <source>
        <dbReference type="PROSITE" id="PS50157"/>
    </source>
</evidence>
<keyword evidence="12" id="KW-0862">Zinc</keyword>
<dbReference type="InterPro" id="IPR002156">
    <property type="entry name" value="RNaseH_domain"/>
</dbReference>
<dbReference type="InterPro" id="IPR012337">
    <property type="entry name" value="RNaseH-like_sf"/>
</dbReference>
<dbReference type="EC" id="3.1.26.4" evidence="5 11"/>
<geneLocation type="plasmid" evidence="16 17">
    <name>p7</name>
</geneLocation>
<comment type="subunit">
    <text evidence="4 11">Monomer.</text>
</comment>
<dbReference type="HAMAP" id="MF_00042">
    <property type="entry name" value="RNase_H"/>
    <property type="match status" value="1"/>
</dbReference>
<dbReference type="Proteomes" id="UP000298595">
    <property type="component" value="Plasmid p7"/>
</dbReference>
<feature type="domain" description="RNase H type-1" evidence="15">
    <location>
        <begin position="52"/>
        <end position="193"/>
    </location>
</feature>
<name>A0A4D8Q2F1_9PROT</name>
<evidence type="ECO:0000256" key="13">
    <source>
        <dbReference type="SAM" id="MobiDB-lite"/>
    </source>
</evidence>
<keyword evidence="7 11" id="KW-0479">Metal-binding</keyword>
<feature type="binding site" evidence="11">
    <location>
        <position position="185"/>
    </location>
    <ligand>
        <name>Mg(2+)</name>
        <dbReference type="ChEBI" id="CHEBI:18420"/>
        <label>2</label>
    </ligand>
</feature>
<evidence type="ECO:0000256" key="8">
    <source>
        <dbReference type="ARBA" id="ARBA00022759"/>
    </source>
</evidence>
<feature type="compositionally biased region" description="Low complexity" evidence="13">
    <location>
        <begin position="201"/>
        <end position="213"/>
    </location>
</feature>
<keyword evidence="8 11" id="KW-0255">Endonuclease</keyword>
<evidence type="ECO:0000256" key="4">
    <source>
        <dbReference type="ARBA" id="ARBA00011245"/>
    </source>
</evidence>
<feature type="binding site" evidence="11">
    <location>
        <position position="99"/>
    </location>
    <ligand>
        <name>Mg(2+)</name>
        <dbReference type="ChEBI" id="CHEBI:18420"/>
        <label>1</label>
    </ligand>
</feature>
<dbReference type="SUPFAM" id="SSF53098">
    <property type="entry name" value="Ribonuclease H-like"/>
    <property type="match status" value="1"/>
</dbReference>
<evidence type="ECO:0000259" key="15">
    <source>
        <dbReference type="PROSITE" id="PS50879"/>
    </source>
</evidence>
<keyword evidence="11" id="KW-0963">Cytoplasm</keyword>
<sequence>MGRSIRTACTLCRKTFKNPTRLLKHLRDAHGVVTAAEAPTSRRGAGTPPAVPAGIVHVYTDGGCNPNPGPGGWGVVLLWGSSEKELYGGDLTTTNNRMEMTAAIEALKALTRPVHVQIHTDSQYMRNGITKWIAGWKRNGWRTKDKQPVKNADLWMELDRLVALHTVTWTWVKGHAGNVGNERADKLAARGRKEVLARQRAALPSPSAPSSALMNTAPARRLAAQDLEVANA</sequence>
<dbReference type="PANTHER" id="PTHR10642:SF26">
    <property type="entry name" value="RIBONUCLEASE H1"/>
    <property type="match status" value="1"/>
</dbReference>
<dbReference type="GO" id="GO:0004523">
    <property type="term" value="F:RNA-DNA hybrid ribonuclease activity"/>
    <property type="evidence" value="ECO:0007669"/>
    <property type="project" value="UniProtKB-UniRule"/>
</dbReference>
<dbReference type="InterPro" id="IPR036397">
    <property type="entry name" value="RNaseH_sf"/>
</dbReference>
<protein>
    <recommendedName>
        <fullName evidence="5 11">Ribonuclease H</fullName>
        <shortName evidence="11">RNase H</shortName>
        <ecNumber evidence="5 11">3.1.26.4</ecNumber>
    </recommendedName>
</protein>
<feature type="binding site" evidence="11">
    <location>
        <position position="61"/>
    </location>
    <ligand>
        <name>Mg(2+)</name>
        <dbReference type="ChEBI" id="CHEBI:18420"/>
        <label>1</label>
    </ligand>
</feature>
<keyword evidence="16" id="KW-0614">Plasmid</keyword>
<comment type="similarity">
    <text evidence="3 11">Belongs to the RNase H family.</text>
</comment>
<keyword evidence="12" id="KW-0863">Zinc-finger</keyword>
<feature type="region of interest" description="Disordered" evidence="13">
    <location>
        <begin position="198"/>
        <end position="217"/>
    </location>
</feature>
<dbReference type="AlphaFoldDB" id="A0A4D8Q2F1"/>
<evidence type="ECO:0000313" key="16">
    <source>
        <dbReference type="EMBL" id="QCO00472.1"/>
    </source>
</evidence>
<dbReference type="CDD" id="cd09278">
    <property type="entry name" value="RNase_HI_prokaryote_like"/>
    <property type="match status" value="1"/>
</dbReference>
<gene>
    <name evidence="11" type="primary">rnhA</name>
    <name evidence="16" type="ORF">D3093_35075</name>
</gene>
<evidence type="ECO:0000256" key="2">
    <source>
        <dbReference type="ARBA" id="ARBA00004065"/>
    </source>
</evidence>
<evidence type="ECO:0000256" key="7">
    <source>
        <dbReference type="ARBA" id="ARBA00022723"/>
    </source>
</evidence>
<proteinExistence type="inferred from homology"/>
<dbReference type="GO" id="GO:0043137">
    <property type="term" value="P:DNA replication, removal of RNA primer"/>
    <property type="evidence" value="ECO:0007669"/>
    <property type="project" value="TreeGrafter"/>
</dbReference>
<dbReference type="EMBL" id="CP032328">
    <property type="protein sequence ID" value="QCO00472.1"/>
    <property type="molecule type" value="Genomic_DNA"/>
</dbReference>
<evidence type="ECO:0000256" key="6">
    <source>
        <dbReference type="ARBA" id="ARBA00022722"/>
    </source>
</evidence>
<accession>A0A4D8Q2F1</accession>
<dbReference type="InterPro" id="IPR050092">
    <property type="entry name" value="RNase_H"/>
</dbReference>
<dbReference type="Pfam" id="PF00075">
    <property type="entry name" value="RNase_H"/>
    <property type="match status" value="1"/>
</dbReference>
<dbReference type="GO" id="GO:0003676">
    <property type="term" value="F:nucleic acid binding"/>
    <property type="evidence" value="ECO:0007669"/>
    <property type="project" value="InterPro"/>
</dbReference>
<feature type="binding site" evidence="11">
    <location>
        <position position="61"/>
    </location>
    <ligand>
        <name>Mg(2+)</name>
        <dbReference type="ChEBI" id="CHEBI:18420"/>
        <label>2</label>
    </ligand>
</feature>
<keyword evidence="6 11" id="KW-0540">Nuclease</keyword>
<organism evidence="16 17">
    <name type="scientific">Azospirillum argentinense</name>
    <dbReference type="NCBI Taxonomy" id="2970906"/>
    <lineage>
        <taxon>Bacteria</taxon>
        <taxon>Pseudomonadati</taxon>
        <taxon>Pseudomonadota</taxon>
        <taxon>Alphaproteobacteria</taxon>
        <taxon>Rhodospirillales</taxon>
        <taxon>Azospirillaceae</taxon>
        <taxon>Azospirillum</taxon>
    </lineage>
</organism>
<evidence type="ECO:0000256" key="5">
    <source>
        <dbReference type="ARBA" id="ARBA00012180"/>
    </source>
</evidence>
<evidence type="ECO:0000256" key="1">
    <source>
        <dbReference type="ARBA" id="ARBA00000077"/>
    </source>
</evidence>
<comment type="subcellular location">
    <subcellularLocation>
        <location evidence="11">Cytoplasm</location>
    </subcellularLocation>
</comment>
<evidence type="ECO:0000256" key="9">
    <source>
        <dbReference type="ARBA" id="ARBA00022801"/>
    </source>
</evidence>
<feature type="domain" description="C2H2-type" evidence="14">
    <location>
        <begin position="7"/>
        <end position="30"/>
    </location>
</feature>
<evidence type="ECO:0000256" key="3">
    <source>
        <dbReference type="ARBA" id="ARBA00005300"/>
    </source>
</evidence>
<comment type="catalytic activity">
    <reaction evidence="1 11">
        <text>Endonucleolytic cleavage to 5'-phosphomonoester.</text>
        <dbReference type="EC" id="3.1.26.4"/>
    </reaction>
</comment>
<dbReference type="NCBIfam" id="NF001236">
    <property type="entry name" value="PRK00203.1"/>
    <property type="match status" value="1"/>
</dbReference>
<dbReference type="GO" id="GO:0008270">
    <property type="term" value="F:zinc ion binding"/>
    <property type="evidence" value="ECO:0007669"/>
    <property type="project" value="UniProtKB-KW"/>
</dbReference>
<feature type="binding site" evidence="11">
    <location>
        <position position="121"/>
    </location>
    <ligand>
        <name>Mg(2+)</name>
        <dbReference type="ChEBI" id="CHEBI:18420"/>
        <label>1</label>
    </ligand>
</feature>
<evidence type="ECO:0000256" key="11">
    <source>
        <dbReference type="HAMAP-Rule" id="MF_00042"/>
    </source>
</evidence>
<keyword evidence="10 11" id="KW-0460">Magnesium</keyword>